<dbReference type="PRINTS" id="PR00337">
    <property type="entry name" value="LEUILEVALBP"/>
</dbReference>
<dbReference type="EMBL" id="LUUB01000104">
    <property type="protein sequence ID" value="OAF01472.1"/>
    <property type="molecule type" value="Genomic_DNA"/>
</dbReference>
<dbReference type="InterPro" id="IPR028082">
    <property type="entry name" value="Peripla_BP_I"/>
</dbReference>
<evidence type="ECO:0000256" key="3">
    <source>
        <dbReference type="ARBA" id="ARBA00022729"/>
    </source>
</evidence>
<evidence type="ECO:0000256" key="4">
    <source>
        <dbReference type="ARBA" id="ARBA00022970"/>
    </source>
</evidence>
<reference evidence="6 7" key="1">
    <citation type="submission" date="2016-03" db="EMBL/GenBank/DDBJ databases">
        <title>Draft Genome Sequence of the Strain BR 10245 (Bradyrhizobium sp.) isolated from nodules of Centrolobium paraense.</title>
        <authorList>
            <person name="Simoes-Araujo J.L.Sr."/>
            <person name="Barauna A.C."/>
            <person name="Silva K."/>
            <person name="Zilli J.E."/>
        </authorList>
    </citation>
    <scope>NUCLEOTIDE SEQUENCE [LARGE SCALE GENOMIC DNA]</scope>
    <source>
        <strain evidence="6 7">BR 10245</strain>
    </source>
</reference>
<keyword evidence="4" id="KW-0029">Amino-acid transport</keyword>
<accession>A0A176YA85</accession>
<dbReference type="Proteomes" id="UP000076959">
    <property type="component" value="Unassembled WGS sequence"/>
</dbReference>
<name>A0A176YA85_9BRAD</name>
<dbReference type="InterPro" id="IPR051010">
    <property type="entry name" value="BCAA_transport"/>
</dbReference>
<dbReference type="AlphaFoldDB" id="A0A176YA85"/>
<keyword evidence="2" id="KW-0813">Transport</keyword>
<keyword evidence="7" id="KW-1185">Reference proteome</keyword>
<evidence type="ECO:0000256" key="2">
    <source>
        <dbReference type="ARBA" id="ARBA00022448"/>
    </source>
</evidence>
<dbReference type="GO" id="GO:0006865">
    <property type="term" value="P:amino acid transport"/>
    <property type="evidence" value="ECO:0007669"/>
    <property type="project" value="UniProtKB-KW"/>
</dbReference>
<protein>
    <submittedName>
        <fullName evidence="6">ABC transporter substrate-binding protein</fullName>
    </submittedName>
</protein>
<evidence type="ECO:0000313" key="7">
    <source>
        <dbReference type="Proteomes" id="UP000076959"/>
    </source>
</evidence>
<dbReference type="Pfam" id="PF13458">
    <property type="entry name" value="Peripla_BP_6"/>
    <property type="match status" value="1"/>
</dbReference>
<evidence type="ECO:0000256" key="1">
    <source>
        <dbReference type="ARBA" id="ARBA00010062"/>
    </source>
</evidence>
<dbReference type="SUPFAM" id="SSF53822">
    <property type="entry name" value="Periplasmic binding protein-like I"/>
    <property type="match status" value="1"/>
</dbReference>
<keyword evidence="3" id="KW-0732">Signal</keyword>
<dbReference type="InterPro" id="IPR028081">
    <property type="entry name" value="Leu-bd"/>
</dbReference>
<proteinExistence type="inferred from homology"/>
<organism evidence="6 7">
    <name type="scientific">Bradyrhizobium centrolobii</name>
    <dbReference type="NCBI Taxonomy" id="1505087"/>
    <lineage>
        <taxon>Bacteria</taxon>
        <taxon>Pseudomonadati</taxon>
        <taxon>Pseudomonadota</taxon>
        <taxon>Alphaproteobacteria</taxon>
        <taxon>Hyphomicrobiales</taxon>
        <taxon>Nitrobacteraceae</taxon>
        <taxon>Bradyrhizobium</taxon>
    </lineage>
</organism>
<feature type="domain" description="Leucine-binding protein" evidence="5">
    <location>
        <begin position="37"/>
        <end position="378"/>
    </location>
</feature>
<dbReference type="RefSeq" id="WP_063707295.1">
    <property type="nucleotide sequence ID" value="NZ_LUUB01000104.1"/>
</dbReference>
<comment type="caution">
    <text evidence="6">The sequence shown here is derived from an EMBL/GenBank/DDBJ whole genome shotgun (WGS) entry which is preliminary data.</text>
</comment>
<dbReference type="Gene3D" id="3.40.50.2300">
    <property type="match status" value="2"/>
</dbReference>
<dbReference type="OrthoDB" id="5450279at2"/>
<comment type="similarity">
    <text evidence="1">Belongs to the leucine-binding protein family.</text>
</comment>
<evidence type="ECO:0000259" key="5">
    <source>
        <dbReference type="Pfam" id="PF13458"/>
    </source>
</evidence>
<evidence type="ECO:0000313" key="6">
    <source>
        <dbReference type="EMBL" id="OAF01472.1"/>
    </source>
</evidence>
<dbReference type="STRING" id="1505087.AYJ54_28680"/>
<dbReference type="InterPro" id="IPR000709">
    <property type="entry name" value="Leu_Ile_Val-bd"/>
</dbReference>
<dbReference type="InterPro" id="IPR006311">
    <property type="entry name" value="TAT_signal"/>
</dbReference>
<dbReference type="PROSITE" id="PS51318">
    <property type="entry name" value="TAT"/>
    <property type="match status" value="1"/>
</dbReference>
<gene>
    <name evidence="6" type="ORF">AYJ54_28680</name>
</gene>
<sequence>MTQTQALSRRRVLKAATGTAVLGMVGFPAITEAQVDTIKIGHLTPLTGFLGQLGVYGQNGAKMAVEEINARGGVLGRKLALITEDSVNPGVAVAKAQKLIEQDKVLVIIGEISSASAGAIMEQAKRLKALYFNTGANSDELRGANCNRYTFHIEGCNTMYTKTIGHWQKRQGLIKGARWYMLTADYAFGHDLARVSTRFLQENGGIVVQNDLVPTNTPDYSPYILKIRQANPDFVYLNLAGVDQTTFLKQYKEYGLTYKLAGGVMDTIPFWAAGIDALSGYWQSLWYHGLTNKGAVAFTKAFTDKFGGPPDNQAWGDYMGMQIVAQAMTEAKSTAADKLIEVIEKGMKFDLLKNREGFFRDWDHQLLQEMFVVKVKEKDKAKDKWDIFEIIEASPGPDESLELIQPTKAENACSFAT</sequence>
<dbReference type="PANTHER" id="PTHR30483:SF6">
    <property type="entry name" value="PERIPLASMIC BINDING PROTEIN OF ABC TRANSPORTER FOR NATURAL AMINO ACIDS"/>
    <property type="match status" value="1"/>
</dbReference>
<dbReference type="PANTHER" id="PTHR30483">
    <property type="entry name" value="LEUCINE-SPECIFIC-BINDING PROTEIN"/>
    <property type="match status" value="1"/>
</dbReference>